<comment type="caution">
    <text evidence="12">The sequence shown here is derived from an EMBL/GenBank/DDBJ whole genome shotgun (WGS) entry which is preliminary data.</text>
</comment>
<dbReference type="PANTHER" id="PTHR20884:SF21">
    <property type="entry name" value="GDP-L-GALACTOSE PHOSPHORYLASE 1"/>
    <property type="match status" value="1"/>
</dbReference>
<keyword evidence="13" id="KW-1185">Reference proteome</keyword>
<evidence type="ECO:0000256" key="4">
    <source>
        <dbReference type="ARBA" id="ARBA00022658"/>
    </source>
</evidence>
<sequence>MMTIKRVPTIVSNYQKEEVDEAARPAGGCKRNCLGDCCIQGAKLPLYAYNRAKKIATENAFVACDAKEPPVAFLDSLLLGEWEDRMERGLFRYDVTSCETKVIPGPYGFVAQLNEGRHLKKRPTEFRVDKVLQPFDGNKFNFTKVGLEEVLFQFEASRDGEVQFIPDAPIDVENSPSVVAINVSPIEYGHVLLIPCIFECLPQRIDYDSFLLALYMAMEASSPYFRLGYNSLGAFATINHLHFQAYYLVTPFPIEKAPTGKIVISNNGVKIFELLKYPVRGLVFEGGNSLQDLAKVVSDSCIFLQASNIPYNVLIADSGKRIFLLPQCYAEKQALGEVSPELLDTQVNPAVWEISGHIVLKRREDYDEASEENAWRLLAEVSLSEARFEEVKTMIFEAINCPIAETWSDASLDDAEAGHSPSRQVDSLKRGSSAMVVPGSHECVVLQ</sequence>
<evidence type="ECO:0000259" key="11">
    <source>
        <dbReference type="Pfam" id="PF26217"/>
    </source>
</evidence>
<evidence type="ECO:0000256" key="5">
    <source>
        <dbReference type="ARBA" id="ARBA00022679"/>
    </source>
</evidence>
<evidence type="ECO:0000259" key="10">
    <source>
        <dbReference type="Pfam" id="PF26216"/>
    </source>
</evidence>
<dbReference type="OrthoDB" id="417175at2759"/>
<dbReference type="InterPro" id="IPR026506">
    <property type="entry name" value="GDPGP"/>
</dbReference>
<dbReference type="EMBL" id="JAKOGI010002966">
    <property type="protein sequence ID" value="KAJ8421033.1"/>
    <property type="molecule type" value="Genomic_DNA"/>
</dbReference>
<keyword evidence="5" id="KW-0808">Transferase</keyword>
<dbReference type="Proteomes" id="UP001153076">
    <property type="component" value="Unassembled WGS sequence"/>
</dbReference>
<evidence type="ECO:0000256" key="8">
    <source>
        <dbReference type="ARBA" id="ARBA00022801"/>
    </source>
</evidence>
<evidence type="ECO:0000256" key="7">
    <source>
        <dbReference type="ARBA" id="ARBA00022741"/>
    </source>
</evidence>
<proteinExistence type="inferred from homology"/>
<keyword evidence="7" id="KW-0547">Nucleotide-binding</keyword>
<dbReference type="AlphaFoldDB" id="A0A9Q1GJ88"/>
<keyword evidence="8" id="KW-0378">Hydrolase</keyword>
<evidence type="ECO:0000256" key="3">
    <source>
        <dbReference type="ARBA" id="ARBA00022490"/>
    </source>
</evidence>
<feature type="domain" description="GDPGP1-like N-terminal" evidence="11">
    <location>
        <begin position="74"/>
        <end position="246"/>
    </location>
</feature>
<evidence type="ECO:0000313" key="12">
    <source>
        <dbReference type="EMBL" id="KAJ8421033.1"/>
    </source>
</evidence>
<dbReference type="GO" id="GO:0005085">
    <property type="term" value="F:guanyl-nucleotide exchange factor activity"/>
    <property type="evidence" value="ECO:0007669"/>
    <property type="project" value="UniProtKB-KW"/>
</dbReference>
<dbReference type="Pfam" id="PF26216">
    <property type="entry name" value="GDPGP1_C"/>
    <property type="match status" value="1"/>
</dbReference>
<keyword evidence="4" id="KW-0344">Guanine-nucleotide releasing factor</keyword>
<dbReference type="GO" id="GO:0000166">
    <property type="term" value="F:nucleotide binding"/>
    <property type="evidence" value="ECO:0007669"/>
    <property type="project" value="UniProtKB-KW"/>
</dbReference>
<accession>A0A9Q1GJ88</accession>
<evidence type="ECO:0000256" key="9">
    <source>
        <dbReference type="SAM" id="MobiDB-lite"/>
    </source>
</evidence>
<evidence type="ECO:0000256" key="1">
    <source>
        <dbReference type="ARBA" id="ARBA00004496"/>
    </source>
</evidence>
<gene>
    <name evidence="12" type="ORF">Cgig2_017428</name>
</gene>
<dbReference type="PANTHER" id="PTHR20884">
    <property type="entry name" value="GDP-D-GLUCOSE PHOSPHORYLASE 1"/>
    <property type="match status" value="1"/>
</dbReference>
<comment type="subcellular location">
    <subcellularLocation>
        <location evidence="1">Cytoplasm</location>
    </subcellularLocation>
</comment>
<feature type="domain" description="GDPGP1-like C-terminal" evidence="10">
    <location>
        <begin position="253"/>
        <end position="400"/>
    </location>
</feature>
<feature type="region of interest" description="Disordered" evidence="9">
    <location>
        <begin position="413"/>
        <end position="433"/>
    </location>
</feature>
<keyword evidence="3" id="KW-0963">Cytoplasm</keyword>
<dbReference type="Pfam" id="PF26217">
    <property type="entry name" value="GDPGP1_N"/>
    <property type="match status" value="1"/>
</dbReference>
<dbReference type="InterPro" id="IPR058866">
    <property type="entry name" value="GDPGP1_N"/>
</dbReference>
<evidence type="ECO:0000313" key="13">
    <source>
        <dbReference type="Proteomes" id="UP001153076"/>
    </source>
</evidence>
<dbReference type="GO" id="GO:0080048">
    <property type="term" value="F:GDP-D-glucose phosphorylase activity"/>
    <property type="evidence" value="ECO:0007669"/>
    <property type="project" value="InterPro"/>
</dbReference>
<protein>
    <recommendedName>
        <fullName evidence="14">GDP-L-galactose phosphorylase</fullName>
    </recommendedName>
</protein>
<keyword evidence="6" id="KW-0548">Nucleotidyltransferase</keyword>
<evidence type="ECO:0008006" key="14">
    <source>
        <dbReference type="Google" id="ProtNLM"/>
    </source>
</evidence>
<name>A0A9Q1GJ88_9CARY</name>
<organism evidence="12 13">
    <name type="scientific">Carnegiea gigantea</name>
    <dbReference type="NCBI Taxonomy" id="171969"/>
    <lineage>
        <taxon>Eukaryota</taxon>
        <taxon>Viridiplantae</taxon>
        <taxon>Streptophyta</taxon>
        <taxon>Embryophyta</taxon>
        <taxon>Tracheophyta</taxon>
        <taxon>Spermatophyta</taxon>
        <taxon>Magnoliopsida</taxon>
        <taxon>eudicotyledons</taxon>
        <taxon>Gunneridae</taxon>
        <taxon>Pentapetalae</taxon>
        <taxon>Caryophyllales</taxon>
        <taxon>Cactineae</taxon>
        <taxon>Cactaceae</taxon>
        <taxon>Cactoideae</taxon>
        <taxon>Echinocereeae</taxon>
        <taxon>Carnegiea</taxon>
    </lineage>
</organism>
<dbReference type="InterPro" id="IPR058865">
    <property type="entry name" value="GDPGP1_C"/>
</dbReference>
<dbReference type="GO" id="GO:0016787">
    <property type="term" value="F:hydrolase activity"/>
    <property type="evidence" value="ECO:0007669"/>
    <property type="project" value="UniProtKB-KW"/>
</dbReference>
<dbReference type="GO" id="GO:0005737">
    <property type="term" value="C:cytoplasm"/>
    <property type="evidence" value="ECO:0007669"/>
    <property type="project" value="UniProtKB-SubCell"/>
</dbReference>
<evidence type="ECO:0000256" key="6">
    <source>
        <dbReference type="ARBA" id="ARBA00022695"/>
    </source>
</evidence>
<comment type="similarity">
    <text evidence="2">Belongs to the GDPGP1 family.</text>
</comment>
<evidence type="ECO:0000256" key="2">
    <source>
        <dbReference type="ARBA" id="ARBA00006451"/>
    </source>
</evidence>
<dbReference type="GO" id="GO:0006006">
    <property type="term" value="P:glucose metabolic process"/>
    <property type="evidence" value="ECO:0007669"/>
    <property type="project" value="TreeGrafter"/>
</dbReference>
<reference evidence="12" key="1">
    <citation type="submission" date="2022-04" db="EMBL/GenBank/DDBJ databases">
        <title>Carnegiea gigantea Genome sequencing and assembly v2.</title>
        <authorList>
            <person name="Copetti D."/>
            <person name="Sanderson M.J."/>
            <person name="Burquez A."/>
            <person name="Wojciechowski M.F."/>
        </authorList>
    </citation>
    <scope>NUCLEOTIDE SEQUENCE</scope>
    <source>
        <strain evidence="12">SGP5-SGP5p</strain>
        <tissue evidence="12">Aerial part</tissue>
    </source>
</reference>